<gene>
    <name evidence="3" type="ORF">S01H4_37317</name>
</gene>
<dbReference type="SUPFAM" id="SSF118116">
    <property type="entry name" value="DNA mismatch repair protein MutL"/>
    <property type="match status" value="1"/>
</dbReference>
<dbReference type="GO" id="GO:0032300">
    <property type="term" value="C:mismatch repair complex"/>
    <property type="evidence" value="ECO:0007669"/>
    <property type="project" value="InterPro"/>
</dbReference>
<dbReference type="CDD" id="cd00782">
    <property type="entry name" value="MutL_Trans"/>
    <property type="match status" value="1"/>
</dbReference>
<dbReference type="InterPro" id="IPR014790">
    <property type="entry name" value="MutL_C"/>
</dbReference>
<dbReference type="Pfam" id="PF08676">
    <property type="entry name" value="MutL_C"/>
    <property type="match status" value="1"/>
</dbReference>
<dbReference type="GO" id="GO:0030983">
    <property type="term" value="F:mismatched DNA binding"/>
    <property type="evidence" value="ECO:0007669"/>
    <property type="project" value="InterPro"/>
</dbReference>
<accession>X1BU60</accession>
<reference evidence="3" key="1">
    <citation type="journal article" date="2014" name="Front. Microbiol.">
        <title>High frequency of phylogenetically diverse reductive dehalogenase-homologous genes in deep subseafloor sedimentary metagenomes.</title>
        <authorList>
            <person name="Kawai M."/>
            <person name="Futagami T."/>
            <person name="Toyoda A."/>
            <person name="Takaki Y."/>
            <person name="Nishi S."/>
            <person name="Hori S."/>
            <person name="Arai W."/>
            <person name="Tsubouchi T."/>
            <person name="Morono Y."/>
            <person name="Uchiyama I."/>
            <person name="Ito T."/>
            <person name="Fujiyama A."/>
            <person name="Inagaki F."/>
            <person name="Takami H."/>
        </authorList>
    </citation>
    <scope>NUCLEOTIDE SEQUENCE</scope>
    <source>
        <strain evidence="3">Expedition CK06-06</strain>
    </source>
</reference>
<evidence type="ECO:0000259" key="2">
    <source>
        <dbReference type="SMART" id="SM01340"/>
    </source>
</evidence>
<comment type="caution">
    <text evidence="3">The sequence shown here is derived from an EMBL/GenBank/DDBJ whole genome shotgun (WGS) entry which is preliminary data.</text>
</comment>
<dbReference type="SMART" id="SM01340">
    <property type="entry name" value="DNA_mis_repair"/>
    <property type="match status" value="1"/>
</dbReference>
<dbReference type="InterPro" id="IPR020568">
    <property type="entry name" value="Ribosomal_Su5_D2-typ_SF"/>
</dbReference>
<feature type="non-terminal residue" evidence="3">
    <location>
        <position position="280"/>
    </location>
</feature>
<sequence>MLGIGSGDGEWESGVATSLLSVTGMVGSPAISRSNRGYLSLFVNRRWISSRLLAWAVEEAYHGLLMQGKHPVAIINISLPPEEVDINIHPTKTEVKFQNEHVVFGAVQKAVRRALIELAPVPKIEEVATAYGAPSGARQVLWTAPMGGDSPITSPAIPQTPAVSLPVLRILGQLLNSYIVTEGPDGLYLIDQHAAHERILFEKIENQRLRQEIEVQGLLEPVTFEVNPKQEEVLKSHSEDMAEFGFSIEPFGDRTYLVRAVPALLYQKDWAGMVRELLDS</sequence>
<name>X1BU60_9ZZZZ</name>
<feature type="domain" description="MutL C-terminal dimerisation" evidence="1">
    <location>
        <begin position="170"/>
        <end position="280"/>
    </location>
</feature>
<dbReference type="GO" id="GO:0006298">
    <property type="term" value="P:mismatch repair"/>
    <property type="evidence" value="ECO:0007669"/>
    <property type="project" value="InterPro"/>
</dbReference>
<dbReference type="InterPro" id="IPR038973">
    <property type="entry name" value="MutL/Mlh/Pms-like"/>
</dbReference>
<organism evidence="3">
    <name type="scientific">marine sediment metagenome</name>
    <dbReference type="NCBI Taxonomy" id="412755"/>
    <lineage>
        <taxon>unclassified sequences</taxon>
        <taxon>metagenomes</taxon>
        <taxon>ecological metagenomes</taxon>
    </lineage>
</organism>
<dbReference type="InterPro" id="IPR013507">
    <property type="entry name" value="DNA_mismatch_S5_2-like"/>
</dbReference>
<dbReference type="Pfam" id="PF01119">
    <property type="entry name" value="DNA_mis_repair"/>
    <property type="match status" value="1"/>
</dbReference>
<dbReference type="InterPro" id="IPR037198">
    <property type="entry name" value="MutL_C_sf"/>
</dbReference>
<evidence type="ECO:0000259" key="1">
    <source>
        <dbReference type="SMART" id="SM00853"/>
    </source>
</evidence>
<dbReference type="Gene3D" id="3.30.1370.100">
    <property type="entry name" value="MutL, C-terminal domain, regulatory subdomain"/>
    <property type="match status" value="1"/>
</dbReference>
<dbReference type="SUPFAM" id="SSF54211">
    <property type="entry name" value="Ribosomal protein S5 domain 2-like"/>
    <property type="match status" value="1"/>
</dbReference>
<proteinExistence type="predicted"/>
<dbReference type="InterPro" id="IPR014721">
    <property type="entry name" value="Ribsml_uS5_D2-typ_fold_subgr"/>
</dbReference>
<evidence type="ECO:0000313" key="3">
    <source>
        <dbReference type="EMBL" id="GAG99294.1"/>
    </source>
</evidence>
<protein>
    <recommendedName>
        <fullName evidence="4">MutL C-terminal dimerisation domain-containing protein</fullName>
    </recommendedName>
</protein>
<dbReference type="GO" id="GO:0140664">
    <property type="term" value="F:ATP-dependent DNA damage sensor activity"/>
    <property type="evidence" value="ECO:0007669"/>
    <property type="project" value="InterPro"/>
</dbReference>
<dbReference type="EMBL" id="BART01020036">
    <property type="protein sequence ID" value="GAG99294.1"/>
    <property type="molecule type" value="Genomic_DNA"/>
</dbReference>
<dbReference type="InterPro" id="IPR042121">
    <property type="entry name" value="MutL_C_regsub"/>
</dbReference>
<feature type="domain" description="DNA mismatch repair protein S5" evidence="2">
    <location>
        <begin position="4"/>
        <end position="116"/>
    </location>
</feature>
<dbReference type="SMART" id="SM00853">
    <property type="entry name" value="MutL_C"/>
    <property type="match status" value="1"/>
</dbReference>
<dbReference type="Gene3D" id="3.30.230.10">
    <property type="match status" value="1"/>
</dbReference>
<dbReference type="PANTHER" id="PTHR10073:SF12">
    <property type="entry name" value="DNA MISMATCH REPAIR PROTEIN MLH1"/>
    <property type="match status" value="1"/>
</dbReference>
<dbReference type="GO" id="GO:0005524">
    <property type="term" value="F:ATP binding"/>
    <property type="evidence" value="ECO:0007669"/>
    <property type="project" value="InterPro"/>
</dbReference>
<dbReference type="AlphaFoldDB" id="X1BU60"/>
<dbReference type="PANTHER" id="PTHR10073">
    <property type="entry name" value="DNA MISMATCH REPAIR PROTEIN MLH, PMS, MUTL"/>
    <property type="match status" value="1"/>
</dbReference>
<evidence type="ECO:0008006" key="4">
    <source>
        <dbReference type="Google" id="ProtNLM"/>
    </source>
</evidence>
<dbReference type="GO" id="GO:0016887">
    <property type="term" value="F:ATP hydrolysis activity"/>
    <property type="evidence" value="ECO:0007669"/>
    <property type="project" value="InterPro"/>
</dbReference>